<feature type="domain" description="Peptidase M20 dimerisation" evidence="3">
    <location>
        <begin position="182"/>
        <end position="275"/>
    </location>
</feature>
<dbReference type="PANTHER" id="PTHR30575">
    <property type="entry name" value="PEPTIDASE M20"/>
    <property type="match status" value="1"/>
</dbReference>
<reference evidence="4 5" key="1">
    <citation type="submission" date="2013-03" db="EMBL/GenBank/DDBJ databases">
        <title>The Genome Sequence of Capronia epimyces CBS 606.96.</title>
        <authorList>
            <consortium name="The Broad Institute Genomics Platform"/>
            <person name="Cuomo C."/>
            <person name="de Hoog S."/>
            <person name="Gorbushina A."/>
            <person name="Walker B."/>
            <person name="Young S.K."/>
            <person name="Zeng Q."/>
            <person name="Gargeya S."/>
            <person name="Fitzgerald M."/>
            <person name="Haas B."/>
            <person name="Abouelleil A."/>
            <person name="Allen A.W."/>
            <person name="Alvarado L."/>
            <person name="Arachchi H.M."/>
            <person name="Berlin A.M."/>
            <person name="Chapman S.B."/>
            <person name="Gainer-Dewar J."/>
            <person name="Goldberg J."/>
            <person name="Griggs A."/>
            <person name="Gujja S."/>
            <person name="Hansen M."/>
            <person name="Howarth C."/>
            <person name="Imamovic A."/>
            <person name="Ireland A."/>
            <person name="Larimer J."/>
            <person name="McCowan C."/>
            <person name="Murphy C."/>
            <person name="Pearson M."/>
            <person name="Poon T.W."/>
            <person name="Priest M."/>
            <person name="Roberts A."/>
            <person name="Saif S."/>
            <person name="Shea T."/>
            <person name="Sisk P."/>
            <person name="Sykes S."/>
            <person name="Wortman J."/>
            <person name="Nusbaum C."/>
            <person name="Birren B."/>
        </authorList>
    </citation>
    <scope>NUCLEOTIDE SEQUENCE [LARGE SCALE GENOMIC DNA]</scope>
    <source>
        <strain evidence="4 5">CBS 606.96</strain>
    </source>
</reference>
<dbReference type="eggNOG" id="ENOG502QQPD">
    <property type="taxonomic scope" value="Eukaryota"/>
</dbReference>
<dbReference type="OrthoDB" id="6119954at2759"/>
<protein>
    <recommendedName>
        <fullName evidence="2">Peptidase M20 domain-containing protein 2</fullName>
    </recommendedName>
</protein>
<evidence type="ECO:0000259" key="3">
    <source>
        <dbReference type="Pfam" id="PF07687"/>
    </source>
</evidence>
<dbReference type="InterPro" id="IPR017144">
    <property type="entry name" value="Xaa-Arg_dipeptidase"/>
</dbReference>
<evidence type="ECO:0000256" key="2">
    <source>
        <dbReference type="PIRNR" id="PIRNR037226"/>
    </source>
</evidence>
<proteinExistence type="inferred from homology"/>
<dbReference type="HOGENOM" id="CLU_031812_1_2_1"/>
<sequence length="408" mass="43117">MVSISDARGTISTAIDNDDGGLRALNLDIHSHPETAYEERHAHDAICAFLEARGFTVKRHTYGLETSFEATVGQGGRLVVFCAEYDALPGIGHGCGHNLIATSSIAAFVGLATAVVKAGVAGRVRLLGTPAEEGGGGKAKLIDAGAFDDDIVGAIMAHPASQHMFQPGFQGIAGFRTIASHKLRVEYHGRGAHAGGEPWKGLNALDAAVAAYNGISMLRQHIKPDERIHGVIEKGGEVPNVIPHYTRMNWYVRSPTVASGDLLLARVKACLEAAATTAGCTMNYIFAPTYEDLLIVDSLCAAYSDEMAALGRSVQVKQIEAGTISTDMGNVSHKIPSFHGVFGIPCDKDVPGHDVRFAAAAEKGQAHTECVLSGKAMAMLGWKLLTDDAFAAAVRRDFEEALEKAAEG</sequence>
<dbReference type="SUPFAM" id="SSF55031">
    <property type="entry name" value="Bacterial exopeptidase dimerisation domain"/>
    <property type="match status" value="1"/>
</dbReference>
<dbReference type="Pfam" id="PF01546">
    <property type="entry name" value="Peptidase_M20"/>
    <property type="match status" value="1"/>
</dbReference>
<evidence type="ECO:0000256" key="1">
    <source>
        <dbReference type="ARBA" id="ARBA00006247"/>
    </source>
</evidence>
<keyword evidence="5" id="KW-1185">Reference proteome</keyword>
<dbReference type="FunFam" id="3.30.70.360:FF:000004">
    <property type="entry name" value="Peptidase M20 domain-containing protein 2"/>
    <property type="match status" value="1"/>
</dbReference>
<dbReference type="GO" id="GO:0016805">
    <property type="term" value="F:dipeptidase activity"/>
    <property type="evidence" value="ECO:0007669"/>
    <property type="project" value="InterPro"/>
</dbReference>
<dbReference type="SUPFAM" id="SSF53187">
    <property type="entry name" value="Zn-dependent exopeptidases"/>
    <property type="match status" value="1"/>
</dbReference>
<dbReference type="InterPro" id="IPR052030">
    <property type="entry name" value="Peptidase_M20/M20A_hydrolases"/>
</dbReference>
<dbReference type="PIRSF" id="PIRSF037226">
    <property type="entry name" value="Amidohydrolase_ACY1L2_prd"/>
    <property type="match status" value="1"/>
</dbReference>
<dbReference type="InterPro" id="IPR002933">
    <property type="entry name" value="Peptidase_M20"/>
</dbReference>
<dbReference type="InterPro" id="IPR017439">
    <property type="entry name" value="Amidohydrolase"/>
</dbReference>
<dbReference type="GeneID" id="19171431"/>
<name>W9XLF9_9EURO</name>
<organism evidence="4 5">
    <name type="scientific">Capronia epimyces CBS 606.96</name>
    <dbReference type="NCBI Taxonomy" id="1182542"/>
    <lineage>
        <taxon>Eukaryota</taxon>
        <taxon>Fungi</taxon>
        <taxon>Dikarya</taxon>
        <taxon>Ascomycota</taxon>
        <taxon>Pezizomycotina</taxon>
        <taxon>Eurotiomycetes</taxon>
        <taxon>Chaetothyriomycetidae</taxon>
        <taxon>Chaetothyriales</taxon>
        <taxon>Herpotrichiellaceae</taxon>
        <taxon>Capronia</taxon>
    </lineage>
</organism>
<dbReference type="RefSeq" id="XP_007735631.1">
    <property type="nucleotide sequence ID" value="XM_007737441.1"/>
</dbReference>
<gene>
    <name evidence="4" type="ORF">A1O3_07331</name>
</gene>
<comment type="similarity">
    <text evidence="1 2">Belongs to the peptidase M20A family.</text>
</comment>
<dbReference type="Proteomes" id="UP000019478">
    <property type="component" value="Unassembled WGS sequence"/>
</dbReference>
<comment type="caution">
    <text evidence="4">The sequence shown here is derived from an EMBL/GenBank/DDBJ whole genome shotgun (WGS) entry which is preliminary data.</text>
</comment>
<dbReference type="AlphaFoldDB" id="W9XLF9"/>
<dbReference type="CDD" id="cd05672">
    <property type="entry name" value="M20_ACY1L2-like"/>
    <property type="match status" value="1"/>
</dbReference>
<accession>W9XLF9</accession>
<dbReference type="EMBL" id="AMGY01000006">
    <property type="protein sequence ID" value="EXJ81043.1"/>
    <property type="molecule type" value="Genomic_DNA"/>
</dbReference>
<dbReference type="Gene3D" id="3.40.630.10">
    <property type="entry name" value="Zn peptidases"/>
    <property type="match status" value="1"/>
</dbReference>
<dbReference type="InterPro" id="IPR011650">
    <property type="entry name" value="Peptidase_M20_dimer"/>
</dbReference>
<evidence type="ECO:0000313" key="4">
    <source>
        <dbReference type="EMBL" id="EXJ81043.1"/>
    </source>
</evidence>
<dbReference type="Gene3D" id="3.30.70.360">
    <property type="match status" value="1"/>
</dbReference>
<evidence type="ECO:0000313" key="5">
    <source>
        <dbReference type="Proteomes" id="UP000019478"/>
    </source>
</evidence>
<dbReference type="NCBIfam" id="TIGR01891">
    <property type="entry name" value="amidohydrolases"/>
    <property type="match status" value="1"/>
</dbReference>
<dbReference type="Pfam" id="PF07687">
    <property type="entry name" value="M20_dimer"/>
    <property type="match status" value="1"/>
</dbReference>
<dbReference type="InterPro" id="IPR036264">
    <property type="entry name" value="Bact_exopeptidase_dim_dom"/>
</dbReference>
<dbReference type="PANTHER" id="PTHR30575:SF8">
    <property type="entry name" value="PEPTIDASE M20 DOMAIN-CONTAINING PROTEIN 2"/>
    <property type="match status" value="1"/>
</dbReference>